<dbReference type="RefSeq" id="WP_169014087.1">
    <property type="nucleotide sequence ID" value="NZ_JABBJH010000039.1"/>
</dbReference>
<protein>
    <submittedName>
        <fullName evidence="3">Uncharacterized protein</fullName>
    </submittedName>
</protein>
<evidence type="ECO:0000256" key="1">
    <source>
        <dbReference type="SAM" id="Coils"/>
    </source>
</evidence>
<reference evidence="3 4" key="1">
    <citation type="submission" date="2020-04" db="EMBL/GenBank/DDBJ databases">
        <authorList>
            <person name="Hitch T.C.A."/>
            <person name="Wylensek D."/>
            <person name="Clavel T."/>
        </authorList>
    </citation>
    <scope>NUCLEOTIDE SEQUENCE [LARGE SCALE GENOMIC DNA]</scope>
    <source>
        <strain evidence="3 4">WCA-386-APC-2A</strain>
    </source>
</reference>
<accession>A0A848EV17</accession>
<sequence>MRKSHEKIGRSIESRIHDMTGALLVNGSMNAAALNKAYRGTKKQELWDNYLAIVAAVESLGNTVEDYIVEEVELRCKSALNEAEKYKKMYECEHKKVMAMKDEVRKAKDERRKESPGRPAKYGDSDYRLILADRAAGLSLKAIANKRGMAINTVRKLLANHKVNNDINDNGSNSSKNELVQTNIDDFINE</sequence>
<evidence type="ECO:0000256" key="2">
    <source>
        <dbReference type="SAM" id="MobiDB-lite"/>
    </source>
</evidence>
<feature type="region of interest" description="Disordered" evidence="2">
    <location>
        <begin position="164"/>
        <end position="190"/>
    </location>
</feature>
<name>A0A848EV17_MEGEL</name>
<feature type="compositionally biased region" description="Low complexity" evidence="2">
    <location>
        <begin position="165"/>
        <end position="177"/>
    </location>
</feature>
<dbReference type="EMBL" id="JABBJH010000039">
    <property type="protein sequence ID" value="NMK40086.1"/>
    <property type="molecule type" value="Genomic_DNA"/>
</dbReference>
<dbReference type="AlphaFoldDB" id="A0A848EV17"/>
<comment type="caution">
    <text evidence="3">The sequence shown here is derived from an EMBL/GenBank/DDBJ whole genome shotgun (WGS) entry which is preliminary data.</text>
</comment>
<feature type="coiled-coil region" evidence="1">
    <location>
        <begin position="69"/>
        <end position="110"/>
    </location>
</feature>
<dbReference type="Proteomes" id="UP000536773">
    <property type="component" value="Unassembled WGS sequence"/>
</dbReference>
<keyword evidence="1" id="KW-0175">Coiled coil</keyword>
<evidence type="ECO:0000313" key="4">
    <source>
        <dbReference type="Proteomes" id="UP000536773"/>
    </source>
</evidence>
<proteinExistence type="predicted"/>
<evidence type="ECO:0000313" key="3">
    <source>
        <dbReference type="EMBL" id="NMK40086.1"/>
    </source>
</evidence>
<gene>
    <name evidence="3" type="ORF">HG933_12090</name>
</gene>
<organism evidence="3 4">
    <name type="scientific">Megasphaera elsdenii</name>
    <dbReference type="NCBI Taxonomy" id="907"/>
    <lineage>
        <taxon>Bacteria</taxon>
        <taxon>Bacillati</taxon>
        <taxon>Bacillota</taxon>
        <taxon>Negativicutes</taxon>
        <taxon>Veillonellales</taxon>
        <taxon>Veillonellaceae</taxon>
        <taxon>Megasphaera</taxon>
    </lineage>
</organism>